<dbReference type="InterPro" id="IPR024567">
    <property type="entry name" value="RNase_HII/HIII_dom"/>
</dbReference>
<comment type="function">
    <text evidence="3 14 16">Endonuclease that specifically degrades the RNA of RNA-DNA hybrids.</text>
</comment>
<protein>
    <recommendedName>
        <fullName evidence="7 14">Ribonuclease HII</fullName>
        <shortName evidence="14">RNase HII</shortName>
        <ecNumber evidence="6 14">3.1.26.4</ecNumber>
    </recommendedName>
</protein>
<dbReference type="NCBIfam" id="NF000594">
    <property type="entry name" value="PRK00015.1-1"/>
    <property type="match status" value="1"/>
</dbReference>
<dbReference type="EMBL" id="SHKM01000001">
    <property type="protein sequence ID" value="RZT89927.1"/>
    <property type="molecule type" value="Genomic_DNA"/>
</dbReference>
<keyword evidence="13 14" id="KW-0464">Manganese</keyword>
<feature type="binding site" evidence="14 15">
    <location>
        <position position="14"/>
    </location>
    <ligand>
        <name>a divalent metal cation</name>
        <dbReference type="ChEBI" id="CHEBI:60240"/>
    </ligand>
</feature>
<comment type="catalytic activity">
    <reaction evidence="1 14 15 16">
        <text>Endonucleolytic cleavage to 5'-phosphomonoester.</text>
        <dbReference type="EC" id="3.1.26.4"/>
    </reaction>
</comment>
<accession>A0ABY0IQS7</accession>
<name>A0ABY0IQS7_9RHOO</name>
<evidence type="ECO:0000256" key="8">
    <source>
        <dbReference type="ARBA" id="ARBA00022490"/>
    </source>
</evidence>
<evidence type="ECO:0000256" key="6">
    <source>
        <dbReference type="ARBA" id="ARBA00012180"/>
    </source>
</evidence>
<dbReference type="InterPro" id="IPR022898">
    <property type="entry name" value="RNase_HII"/>
</dbReference>
<evidence type="ECO:0000256" key="13">
    <source>
        <dbReference type="ARBA" id="ARBA00023211"/>
    </source>
</evidence>
<dbReference type="Pfam" id="PF01351">
    <property type="entry name" value="RNase_HII"/>
    <property type="match status" value="1"/>
</dbReference>
<feature type="binding site" evidence="14 15">
    <location>
        <position position="15"/>
    </location>
    <ligand>
        <name>a divalent metal cation</name>
        <dbReference type="ChEBI" id="CHEBI:60240"/>
    </ligand>
</feature>
<feature type="binding site" evidence="14 15">
    <location>
        <position position="106"/>
    </location>
    <ligand>
        <name>a divalent metal cation</name>
        <dbReference type="ChEBI" id="CHEBI:60240"/>
    </ligand>
</feature>
<evidence type="ECO:0000256" key="14">
    <source>
        <dbReference type="HAMAP-Rule" id="MF_00052"/>
    </source>
</evidence>
<keyword evidence="8 14" id="KW-0963">Cytoplasm</keyword>
<evidence type="ECO:0000256" key="10">
    <source>
        <dbReference type="ARBA" id="ARBA00022723"/>
    </source>
</evidence>
<keyword evidence="11 14" id="KW-0255">Endonuclease</keyword>
<feature type="domain" description="RNase H type-2" evidence="17">
    <location>
        <begin position="8"/>
        <end position="197"/>
    </location>
</feature>
<evidence type="ECO:0000256" key="7">
    <source>
        <dbReference type="ARBA" id="ARBA00019179"/>
    </source>
</evidence>
<dbReference type="EC" id="3.1.26.4" evidence="6 14"/>
<evidence type="ECO:0000259" key="17">
    <source>
        <dbReference type="PROSITE" id="PS51975"/>
    </source>
</evidence>
<evidence type="ECO:0000256" key="4">
    <source>
        <dbReference type="ARBA" id="ARBA00004496"/>
    </source>
</evidence>
<dbReference type="NCBIfam" id="NF000595">
    <property type="entry name" value="PRK00015.1-3"/>
    <property type="match status" value="1"/>
</dbReference>
<reference evidence="18 19" key="1">
    <citation type="submission" date="2019-02" db="EMBL/GenBank/DDBJ databases">
        <title>Genomic Encyclopedia of Type Strains, Phase IV (KMG-IV): sequencing the most valuable type-strain genomes for metagenomic binning, comparative biology and taxonomic classification.</title>
        <authorList>
            <person name="Goeker M."/>
        </authorList>
    </citation>
    <scope>NUCLEOTIDE SEQUENCE [LARGE SCALE GENOMIC DNA]</scope>
    <source>
        <strain evidence="18 19">DSM 21223</strain>
    </source>
</reference>
<gene>
    <name evidence="14" type="primary">rnhB</name>
    <name evidence="18" type="ORF">EV678_0728</name>
</gene>
<keyword evidence="9 14" id="KW-0540">Nuclease</keyword>
<evidence type="ECO:0000256" key="11">
    <source>
        <dbReference type="ARBA" id="ARBA00022759"/>
    </source>
</evidence>
<dbReference type="InterPro" id="IPR012337">
    <property type="entry name" value="RNaseH-like_sf"/>
</dbReference>
<keyword evidence="10 14" id="KW-0479">Metal-binding</keyword>
<evidence type="ECO:0000256" key="15">
    <source>
        <dbReference type="PROSITE-ProRule" id="PRU01319"/>
    </source>
</evidence>
<comment type="cofactor">
    <cofactor evidence="2">
        <name>Mg(2+)</name>
        <dbReference type="ChEBI" id="CHEBI:18420"/>
    </cofactor>
</comment>
<sequence length="198" mass="21155">MSLQLFDDLVCGIDEAGRGPLAGSVVAAAVILDPARPIAGLNDSKKLSAAKREALAPEIREKALAWCVAEASVAEIDRLNILHATMLAMQRAVAGLAVAPLRALVDGNRCPKLAVPAEAVVKGDGKVACIAAASILAKTARDEAMLDLHRQYPQYGFDRHMGYPTADHLERLRQHGPSPIHRRSFGPVKLLLAQAELF</sequence>
<dbReference type="InterPro" id="IPR001352">
    <property type="entry name" value="RNase_HII/HIII"/>
</dbReference>
<dbReference type="HAMAP" id="MF_00052_B">
    <property type="entry name" value="RNase_HII_B"/>
    <property type="match status" value="1"/>
</dbReference>
<dbReference type="PROSITE" id="PS51975">
    <property type="entry name" value="RNASE_H_2"/>
    <property type="match status" value="1"/>
</dbReference>
<evidence type="ECO:0000256" key="9">
    <source>
        <dbReference type="ARBA" id="ARBA00022722"/>
    </source>
</evidence>
<comment type="subcellular location">
    <subcellularLocation>
        <location evidence="4 14">Cytoplasm</location>
    </subcellularLocation>
</comment>
<evidence type="ECO:0000313" key="18">
    <source>
        <dbReference type="EMBL" id="RZT89927.1"/>
    </source>
</evidence>
<evidence type="ECO:0000256" key="3">
    <source>
        <dbReference type="ARBA" id="ARBA00004065"/>
    </source>
</evidence>
<evidence type="ECO:0000256" key="5">
    <source>
        <dbReference type="ARBA" id="ARBA00007383"/>
    </source>
</evidence>
<comment type="similarity">
    <text evidence="5 14 16">Belongs to the RNase HII family.</text>
</comment>
<evidence type="ECO:0000256" key="1">
    <source>
        <dbReference type="ARBA" id="ARBA00000077"/>
    </source>
</evidence>
<dbReference type="PANTHER" id="PTHR10954">
    <property type="entry name" value="RIBONUCLEASE H2 SUBUNIT A"/>
    <property type="match status" value="1"/>
</dbReference>
<dbReference type="PANTHER" id="PTHR10954:SF18">
    <property type="entry name" value="RIBONUCLEASE HII"/>
    <property type="match status" value="1"/>
</dbReference>
<evidence type="ECO:0000256" key="16">
    <source>
        <dbReference type="RuleBase" id="RU003515"/>
    </source>
</evidence>
<keyword evidence="12 14" id="KW-0378">Hydrolase</keyword>
<evidence type="ECO:0000256" key="12">
    <source>
        <dbReference type="ARBA" id="ARBA00022801"/>
    </source>
</evidence>
<dbReference type="InterPro" id="IPR036397">
    <property type="entry name" value="RNaseH_sf"/>
</dbReference>
<dbReference type="Gene3D" id="3.30.420.10">
    <property type="entry name" value="Ribonuclease H-like superfamily/Ribonuclease H"/>
    <property type="match status" value="1"/>
</dbReference>
<organism evidence="18 19">
    <name type="scientific">Azospira oryzae</name>
    <dbReference type="NCBI Taxonomy" id="146939"/>
    <lineage>
        <taxon>Bacteria</taxon>
        <taxon>Pseudomonadati</taxon>
        <taxon>Pseudomonadota</taxon>
        <taxon>Betaproteobacteria</taxon>
        <taxon>Rhodocyclales</taxon>
        <taxon>Rhodocyclaceae</taxon>
        <taxon>Azospira</taxon>
    </lineage>
</organism>
<dbReference type="Proteomes" id="UP000292136">
    <property type="component" value="Unassembled WGS sequence"/>
</dbReference>
<comment type="cofactor">
    <cofactor evidence="14 15">
        <name>Mn(2+)</name>
        <dbReference type="ChEBI" id="CHEBI:29035"/>
    </cofactor>
    <cofactor evidence="14 15">
        <name>Mg(2+)</name>
        <dbReference type="ChEBI" id="CHEBI:18420"/>
    </cofactor>
    <text evidence="14 15">Manganese or magnesium. Binds 1 divalent metal ion per monomer in the absence of substrate. May bind a second metal ion after substrate binding.</text>
</comment>
<dbReference type="NCBIfam" id="NF000596">
    <property type="entry name" value="PRK00015.1-4"/>
    <property type="match status" value="1"/>
</dbReference>
<dbReference type="CDD" id="cd07182">
    <property type="entry name" value="RNase_HII_bacteria_HII_like"/>
    <property type="match status" value="1"/>
</dbReference>
<keyword evidence="19" id="KW-1185">Reference proteome</keyword>
<dbReference type="SUPFAM" id="SSF53098">
    <property type="entry name" value="Ribonuclease H-like"/>
    <property type="match status" value="1"/>
</dbReference>
<evidence type="ECO:0000256" key="2">
    <source>
        <dbReference type="ARBA" id="ARBA00001946"/>
    </source>
</evidence>
<comment type="caution">
    <text evidence="18">The sequence shown here is derived from an EMBL/GenBank/DDBJ whole genome shotgun (WGS) entry which is preliminary data.</text>
</comment>
<evidence type="ECO:0000313" key="19">
    <source>
        <dbReference type="Proteomes" id="UP000292136"/>
    </source>
</evidence>
<proteinExistence type="inferred from homology"/>
<dbReference type="RefSeq" id="WP_130458546.1">
    <property type="nucleotide sequence ID" value="NZ_SHKM01000001.1"/>
</dbReference>